<evidence type="ECO:0000313" key="4">
    <source>
        <dbReference type="Proteomes" id="UP001157946"/>
    </source>
</evidence>
<keyword evidence="1" id="KW-0732">Signal</keyword>
<name>A0AA45WS02_9BACL</name>
<dbReference type="Pfam" id="PF13115">
    <property type="entry name" value="YtkA"/>
    <property type="match status" value="2"/>
</dbReference>
<accession>A0AA45WS02</accession>
<evidence type="ECO:0000259" key="2">
    <source>
        <dbReference type="Pfam" id="PF13115"/>
    </source>
</evidence>
<dbReference type="AlphaFoldDB" id="A0AA45WS02"/>
<dbReference type="InterPro" id="IPR032693">
    <property type="entry name" value="YtkA-like_dom"/>
</dbReference>
<reference evidence="3" key="1">
    <citation type="submission" date="2017-05" db="EMBL/GenBank/DDBJ databases">
        <authorList>
            <person name="Varghese N."/>
            <person name="Submissions S."/>
        </authorList>
    </citation>
    <scope>NUCLEOTIDE SEQUENCE</scope>
    <source>
        <strain evidence="3">DSM 45262</strain>
    </source>
</reference>
<proteinExistence type="predicted"/>
<gene>
    <name evidence="3" type="ORF">SAMN06265361_10786</name>
</gene>
<sequence>MKRHTAMLLVGLLTLSGVLTACQTNTKQTQHHQHHTQTTQPTQLNITFQTDPAHPDKDKPVKLISHITADKQPVEDAKVEFEVWKQGDKHQMIAAQKTKGGVYQATHTFKEDGQHVAVVHVTTPATHQMINASFVVGNPSTSHHGTASDHHKSNLHLHIEAPTDAKAGTQVAITGHVSKANKPFTDANVQFEYWREGDDKHLFSDTAETKAGNYETRLTFAKPGTYQLKLHVEKGSEHDHTTRTITIQ</sequence>
<dbReference type="Gene3D" id="2.60.40.10">
    <property type="entry name" value="Immunoglobulins"/>
    <property type="match status" value="1"/>
</dbReference>
<dbReference type="EMBL" id="FXTU01000007">
    <property type="protein sequence ID" value="SMP30596.1"/>
    <property type="molecule type" value="Genomic_DNA"/>
</dbReference>
<keyword evidence="4" id="KW-1185">Reference proteome</keyword>
<feature type="signal peptide" evidence="1">
    <location>
        <begin position="1"/>
        <end position="21"/>
    </location>
</feature>
<comment type="caution">
    <text evidence="3">The sequence shown here is derived from an EMBL/GenBank/DDBJ whole genome shotgun (WGS) entry which is preliminary data.</text>
</comment>
<evidence type="ECO:0000313" key="3">
    <source>
        <dbReference type="EMBL" id="SMP30596.1"/>
    </source>
</evidence>
<feature type="domain" description="YtkA-like" evidence="2">
    <location>
        <begin position="40"/>
        <end position="114"/>
    </location>
</feature>
<dbReference type="Proteomes" id="UP001157946">
    <property type="component" value="Unassembled WGS sequence"/>
</dbReference>
<protein>
    <submittedName>
        <fullName evidence="3">YtkA-like</fullName>
    </submittedName>
</protein>
<feature type="chain" id="PRO_5041363219" evidence="1">
    <location>
        <begin position="22"/>
        <end position="248"/>
    </location>
</feature>
<dbReference type="InterPro" id="IPR013783">
    <property type="entry name" value="Ig-like_fold"/>
</dbReference>
<organism evidence="3 4">
    <name type="scientific">Laceyella tengchongensis</name>
    <dbReference type="NCBI Taxonomy" id="574699"/>
    <lineage>
        <taxon>Bacteria</taxon>
        <taxon>Bacillati</taxon>
        <taxon>Bacillota</taxon>
        <taxon>Bacilli</taxon>
        <taxon>Bacillales</taxon>
        <taxon>Thermoactinomycetaceae</taxon>
        <taxon>Laceyella</taxon>
    </lineage>
</organism>
<evidence type="ECO:0000256" key="1">
    <source>
        <dbReference type="SAM" id="SignalP"/>
    </source>
</evidence>
<dbReference type="RefSeq" id="WP_102991302.1">
    <property type="nucleotide sequence ID" value="NZ_FXTU01000007.1"/>
</dbReference>
<dbReference type="PROSITE" id="PS51257">
    <property type="entry name" value="PROKAR_LIPOPROTEIN"/>
    <property type="match status" value="1"/>
</dbReference>
<feature type="domain" description="YtkA-like" evidence="2">
    <location>
        <begin position="153"/>
        <end position="231"/>
    </location>
</feature>